<comment type="pathway">
    <text evidence="6 7">Purine metabolism; IMP biosynthesis via de novo pathway; 5-amino-1-(5-phospho-D-ribosyl)imidazole-4-carboxylate from 5-amino-1-(5-phospho-D-ribosyl)imidazole (N5-CAIR route): step 1/2.</text>
</comment>
<dbReference type="SUPFAM" id="SSF56059">
    <property type="entry name" value="Glutathione synthetase ATP-binding domain-like"/>
    <property type="match status" value="1"/>
</dbReference>
<accession>A0A1G8XY61</accession>
<dbReference type="InterPro" id="IPR016185">
    <property type="entry name" value="PreATP-grasp_dom_sf"/>
</dbReference>
<dbReference type="UniPathway" id="UPA00074">
    <property type="reaction ID" value="UER00942"/>
</dbReference>
<keyword evidence="5" id="KW-0456">Lyase</keyword>
<dbReference type="SUPFAM" id="SSF52440">
    <property type="entry name" value="PreATP-grasp domain"/>
    <property type="match status" value="1"/>
</dbReference>
<name>A0A1G8XY61_9FIRM</name>
<dbReference type="GO" id="GO:0005524">
    <property type="term" value="F:ATP binding"/>
    <property type="evidence" value="ECO:0007669"/>
    <property type="project" value="UniProtKB-UniRule"/>
</dbReference>
<dbReference type="NCBIfam" id="NF004679">
    <property type="entry name" value="PRK06019.1-5"/>
    <property type="match status" value="1"/>
</dbReference>
<gene>
    <name evidence="6 7" type="primary">purK</name>
    <name evidence="9" type="ORF">SAMN05660472_00366</name>
</gene>
<keyword evidence="2 6" id="KW-0658">Purine biosynthesis</keyword>
<dbReference type="EC" id="6.3.4.18" evidence="6 7"/>
<dbReference type="PROSITE" id="PS50975">
    <property type="entry name" value="ATP_GRASP"/>
    <property type="match status" value="1"/>
</dbReference>
<dbReference type="InterPro" id="IPR003135">
    <property type="entry name" value="ATP-grasp_carboxylate-amine"/>
</dbReference>
<keyword evidence="1 6" id="KW-0547">Nucleotide-binding</keyword>
<feature type="binding site" evidence="6">
    <location>
        <position position="143"/>
    </location>
    <ligand>
        <name>ATP</name>
        <dbReference type="ChEBI" id="CHEBI:30616"/>
    </ligand>
</feature>
<feature type="domain" description="ATP-grasp" evidence="8">
    <location>
        <begin position="107"/>
        <end position="295"/>
    </location>
</feature>
<comment type="function">
    <text evidence="7">Catalyzes the ATP-dependent conversion of 5-aminoimidazole ribonucleotide (AIR) and HCO(3)- to N5-carboxyaminoimidazole ribonucleotide (N5-CAIR).</text>
</comment>
<dbReference type="InterPro" id="IPR040686">
    <property type="entry name" value="PurK_C"/>
</dbReference>
<keyword evidence="4 6" id="KW-0067">ATP-binding</keyword>
<keyword evidence="3" id="KW-0210">Decarboxylase</keyword>
<dbReference type="InterPro" id="IPR005875">
    <property type="entry name" value="PurK"/>
</dbReference>
<dbReference type="Proteomes" id="UP000198718">
    <property type="component" value="Unassembled WGS sequence"/>
</dbReference>
<dbReference type="FunFam" id="3.30.470.20:FF:000037">
    <property type="entry name" value="Phosphoribosylaminoimidazole carboxylase, chloroplastic"/>
    <property type="match status" value="1"/>
</dbReference>
<dbReference type="GO" id="GO:0004638">
    <property type="term" value="F:phosphoribosylaminoimidazole carboxylase activity"/>
    <property type="evidence" value="ECO:0007669"/>
    <property type="project" value="InterPro"/>
</dbReference>
<comment type="similarity">
    <text evidence="6 7">Belongs to the PurK/PurT family.</text>
</comment>
<feature type="binding site" evidence="6">
    <location>
        <begin position="180"/>
        <end position="183"/>
    </location>
    <ligand>
        <name>ATP</name>
        <dbReference type="ChEBI" id="CHEBI:30616"/>
    </ligand>
</feature>
<feature type="binding site" evidence="6">
    <location>
        <begin position="265"/>
        <end position="266"/>
    </location>
    <ligand>
        <name>ATP</name>
        <dbReference type="ChEBI" id="CHEBI:30616"/>
    </ligand>
</feature>
<evidence type="ECO:0000256" key="3">
    <source>
        <dbReference type="ARBA" id="ARBA00022793"/>
    </source>
</evidence>
<evidence type="ECO:0000256" key="2">
    <source>
        <dbReference type="ARBA" id="ARBA00022755"/>
    </source>
</evidence>
<dbReference type="InterPro" id="IPR011054">
    <property type="entry name" value="Rudment_hybrid_motif"/>
</dbReference>
<dbReference type="RefSeq" id="WP_244269433.1">
    <property type="nucleotide sequence ID" value="NZ_FNFP01000001.1"/>
</dbReference>
<dbReference type="GO" id="GO:0034028">
    <property type="term" value="F:5-(carboxyamino)imidazole ribonucleotide synthase activity"/>
    <property type="evidence" value="ECO:0007669"/>
    <property type="project" value="UniProtKB-UniRule"/>
</dbReference>
<dbReference type="EMBL" id="FNFP01000001">
    <property type="protein sequence ID" value="SDJ95502.1"/>
    <property type="molecule type" value="Genomic_DNA"/>
</dbReference>
<protein>
    <recommendedName>
        <fullName evidence="6 7">N5-carboxyaminoimidazole ribonucleotide synthase</fullName>
        <shortName evidence="6 7">N5-CAIR synthase</shortName>
        <ecNumber evidence="6 7">6.3.4.18</ecNumber>
    </recommendedName>
    <alternativeName>
        <fullName evidence="6 7">5-(carboxyamino)imidazole ribonucleotide synthetase</fullName>
    </alternativeName>
</protein>
<dbReference type="Gene3D" id="3.30.1490.20">
    <property type="entry name" value="ATP-grasp fold, A domain"/>
    <property type="match status" value="1"/>
</dbReference>
<comment type="caution">
    <text evidence="6">Lacks conserved residue(s) required for the propagation of feature annotation.</text>
</comment>
<feature type="binding site" evidence="6">
    <location>
        <position position="211"/>
    </location>
    <ligand>
        <name>ATP</name>
        <dbReference type="ChEBI" id="CHEBI:30616"/>
    </ligand>
</feature>
<dbReference type="SUPFAM" id="SSF51246">
    <property type="entry name" value="Rudiment single hybrid motif"/>
    <property type="match status" value="1"/>
</dbReference>
<dbReference type="Gene3D" id="3.40.50.20">
    <property type="match status" value="1"/>
</dbReference>
<evidence type="ECO:0000313" key="10">
    <source>
        <dbReference type="Proteomes" id="UP000198718"/>
    </source>
</evidence>
<dbReference type="PANTHER" id="PTHR11609">
    <property type="entry name" value="PURINE BIOSYNTHESIS PROTEIN 6/7, PUR6/7"/>
    <property type="match status" value="1"/>
</dbReference>
<dbReference type="NCBIfam" id="NF004675">
    <property type="entry name" value="PRK06019.1-1"/>
    <property type="match status" value="1"/>
</dbReference>
<keyword evidence="10" id="KW-1185">Reference proteome</keyword>
<evidence type="ECO:0000313" key="9">
    <source>
        <dbReference type="EMBL" id="SDJ95502.1"/>
    </source>
</evidence>
<dbReference type="PANTHER" id="PTHR11609:SF5">
    <property type="entry name" value="PHOSPHORIBOSYLAMINOIMIDAZOLE CARBOXYLASE"/>
    <property type="match status" value="1"/>
</dbReference>
<dbReference type="Pfam" id="PF17769">
    <property type="entry name" value="PurK_C"/>
    <property type="match status" value="1"/>
</dbReference>
<dbReference type="AlphaFoldDB" id="A0A1G8XY61"/>
<dbReference type="InterPro" id="IPR013815">
    <property type="entry name" value="ATP_grasp_subdomain_1"/>
</dbReference>
<dbReference type="Pfam" id="PF02222">
    <property type="entry name" value="ATP-grasp"/>
    <property type="match status" value="1"/>
</dbReference>
<dbReference type="InterPro" id="IPR011761">
    <property type="entry name" value="ATP-grasp"/>
</dbReference>
<feature type="binding site" evidence="6">
    <location>
        <position position="188"/>
    </location>
    <ligand>
        <name>ATP</name>
        <dbReference type="ChEBI" id="CHEBI:30616"/>
    </ligand>
</feature>
<sequence>MNFKNIGIIGGGQLGKMMVLEGKKLGLHFNILDPSHDCPASSIADQHIIGNFYDQEKIQSLAEISDVITYEFEHIDADMLVELEKQGHRIYPSPSTLKIIQNKYEQKNFLQKYGLSVPKFQKVVSIEDIDRATEEYGFPLILKSCKGGYDGKGNYVIKTKGDIKKAYGNLGGSHRDLMIEAYIPFKMEISVLIARGITGEMKIYPLAENIHENNILKTTIAPARVRRETEEKAHKLALKTMEILKGIGIFCIEMFVDQEDNLFINEIAPRTHNSGHYTIEGCSTSQFYQHLRGILGLPLGDTSLVKEAVMINLLGEEGYVGKTKVTGVEKALALSGVYVHIYGKTDTKPNRKMGHATIVDTNVASALKKADYVRDILKIISED</sequence>
<evidence type="ECO:0000256" key="7">
    <source>
        <dbReference type="RuleBase" id="RU361200"/>
    </source>
</evidence>
<comment type="subunit">
    <text evidence="6 7">Homodimer.</text>
</comment>
<comment type="catalytic activity">
    <reaction evidence="6 7">
        <text>5-amino-1-(5-phospho-beta-D-ribosyl)imidazole + hydrogencarbonate + ATP = 5-carboxyamino-1-(5-phospho-D-ribosyl)imidazole + ADP + phosphate + 2 H(+)</text>
        <dbReference type="Rhea" id="RHEA:19317"/>
        <dbReference type="ChEBI" id="CHEBI:15378"/>
        <dbReference type="ChEBI" id="CHEBI:17544"/>
        <dbReference type="ChEBI" id="CHEBI:30616"/>
        <dbReference type="ChEBI" id="CHEBI:43474"/>
        <dbReference type="ChEBI" id="CHEBI:58730"/>
        <dbReference type="ChEBI" id="CHEBI:137981"/>
        <dbReference type="ChEBI" id="CHEBI:456216"/>
        <dbReference type="EC" id="6.3.4.18"/>
    </reaction>
</comment>
<dbReference type="Gene3D" id="3.30.470.20">
    <property type="entry name" value="ATP-grasp fold, B domain"/>
    <property type="match status" value="1"/>
</dbReference>
<evidence type="ECO:0000256" key="1">
    <source>
        <dbReference type="ARBA" id="ARBA00022741"/>
    </source>
</evidence>
<evidence type="ECO:0000256" key="6">
    <source>
        <dbReference type="HAMAP-Rule" id="MF_01928"/>
    </source>
</evidence>
<evidence type="ECO:0000259" key="8">
    <source>
        <dbReference type="PROSITE" id="PS50975"/>
    </source>
</evidence>
<organism evidence="9 10">
    <name type="scientific">Natronincola ferrireducens</name>
    <dbReference type="NCBI Taxonomy" id="393762"/>
    <lineage>
        <taxon>Bacteria</taxon>
        <taxon>Bacillati</taxon>
        <taxon>Bacillota</taxon>
        <taxon>Clostridia</taxon>
        <taxon>Peptostreptococcales</taxon>
        <taxon>Natronincolaceae</taxon>
        <taxon>Natronincola</taxon>
    </lineage>
</organism>
<dbReference type="HAMAP" id="MF_01928">
    <property type="entry name" value="PurK"/>
    <property type="match status" value="1"/>
</dbReference>
<dbReference type="InterPro" id="IPR054350">
    <property type="entry name" value="PurT/PurK_preATP-grasp"/>
</dbReference>
<dbReference type="Pfam" id="PF22660">
    <property type="entry name" value="RS_preATP-grasp-like"/>
    <property type="match status" value="1"/>
</dbReference>
<proteinExistence type="inferred from homology"/>
<evidence type="ECO:0000256" key="5">
    <source>
        <dbReference type="ARBA" id="ARBA00023239"/>
    </source>
</evidence>
<keyword evidence="6 7" id="KW-0436">Ligase</keyword>
<evidence type="ECO:0000256" key="4">
    <source>
        <dbReference type="ARBA" id="ARBA00022840"/>
    </source>
</evidence>
<comment type="function">
    <text evidence="6">Catalyzes the ATP-dependent conversion of 5-aminoimidazole ribonucleotide (AIR) and HCO(3)(-) to N5-carboxyaminoimidazole ribonucleotide (N5-CAIR).</text>
</comment>
<feature type="binding site" evidence="6">
    <location>
        <position position="103"/>
    </location>
    <ligand>
        <name>ATP</name>
        <dbReference type="ChEBI" id="CHEBI:30616"/>
    </ligand>
</feature>
<dbReference type="NCBIfam" id="TIGR01161">
    <property type="entry name" value="purK"/>
    <property type="match status" value="1"/>
</dbReference>
<reference evidence="9 10" key="1">
    <citation type="submission" date="2016-10" db="EMBL/GenBank/DDBJ databases">
        <authorList>
            <person name="de Groot N.N."/>
        </authorList>
    </citation>
    <scope>NUCLEOTIDE SEQUENCE [LARGE SCALE GENOMIC DNA]</scope>
    <source>
        <strain evidence="9 10">DSM 18346</strain>
    </source>
</reference>
<dbReference type="GO" id="GO:0006189">
    <property type="term" value="P:'de novo' IMP biosynthetic process"/>
    <property type="evidence" value="ECO:0007669"/>
    <property type="project" value="UniProtKB-UniRule"/>
</dbReference>
<dbReference type="GO" id="GO:0046872">
    <property type="term" value="F:metal ion binding"/>
    <property type="evidence" value="ECO:0007669"/>
    <property type="project" value="InterPro"/>
</dbReference>
<dbReference type="STRING" id="393762.SAMN05660472_00366"/>